<sequence length="272" mass="27985">MKRLNRMLHTVTALGALAGTTALAATGVSLDVSRVELAVQPGQSLNHSVTVRNPGKAGEAVMAIGTYTSDFVLPVTGEAQYVSGGSLKSSVGRWLQVSPGTFRLGAGESQQVRYTISVPAGTAPGLYWSVLFFKSDAPDAAKPAPSSNSVTMNYNVDVGQIIYVQVGQPRFDAKLTAVQAAYRGGTLNVSATVKNTGTALVRAAGRAVVVNAGGQPVATIDLGESVALPGYTRAFTGAGTPTLPAGQYQVLFALKYGQGKLFTGQAPLVVGP</sequence>
<accession>A0ABV7Z992</accession>
<protein>
    <recommendedName>
        <fullName evidence="4">P pilus assembly protein, chaperone PapD</fullName>
    </recommendedName>
</protein>
<evidence type="ECO:0000313" key="3">
    <source>
        <dbReference type="Proteomes" id="UP001595803"/>
    </source>
</evidence>
<reference evidence="3" key="1">
    <citation type="journal article" date="2019" name="Int. J. Syst. Evol. Microbiol.">
        <title>The Global Catalogue of Microorganisms (GCM) 10K type strain sequencing project: providing services to taxonomists for standard genome sequencing and annotation.</title>
        <authorList>
            <consortium name="The Broad Institute Genomics Platform"/>
            <consortium name="The Broad Institute Genome Sequencing Center for Infectious Disease"/>
            <person name="Wu L."/>
            <person name="Ma J."/>
        </authorList>
    </citation>
    <scope>NUCLEOTIDE SEQUENCE [LARGE SCALE GENOMIC DNA]</scope>
    <source>
        <strain evidence="3">CCTCC AB 2017081</strain>
    </source>
</reference>
<keyword evidence="1" id="KW-0732">Signal</keyword>
<dbReference type="EMBL" id="JBHRZG010000012">
    <property type="protein sequence ID" value="MFC3833598.1"/>
    <property type="molecule type" value="Genomic_DNA"/>
</dbReference>
<dbReference type="Proteomes" id="UP001595803">
    <property type="component" value="Unassembled WGS sequence"/>
</dbReference>
<feature type="signal peptide" evidence="1">
    <location>
        <begin position="1"/>
        <end position="24"/>
    </location>
</feature>
<name>A0ABV7Z992_9DEIO</name>
<evidence type="ECO:0008006" key="4">
    <source>
        <dbReference type="Google" id="ProtNLM"/>
    </source>
</evidence>
<comment type="caution">
    <text evidence="2">The sequence shown here is derived from an EMBL/GenBank/DDBJ whole genome shotgun (WGS) entry which is preliminary data.</text>
</comment>
<feature type="chain" id="PRO_5046909898" description="P pilus assembly protein, chaperone PapD" evidence="1">
    <location>
        <begin position="25"/>
        <end position="272"/>
    </location>
</feature>
<evidence type="ECO:0000256" key="1">
    <source>
        <dbReference type="SAM" id="SignalP"/>
    </source>
</evidence>
<dbReference type="RefSeq" id="WP_295814036.1">
    <property type="nucleotide sequence ID" value="NZ_JBHRZG010000012.1"/>
</dbReference>
<organism evidence="2 3">
    <name type="scientific">Deinococcus rufus</name>
    <dbReference type="NCBI Taxonomy" id="2136097"/>
    <lineage>
        <taxon>Bacteria</taxon>
        <taxon>Thermotogati</taxon>
        <taxon>Deinococcota</taxon>
        <taxon>Deinococci</taxon>
        <taxon>Deinococcales</taxon>
        <taxon>Deinococcaceae</taxon>
        <taxon>Deinococcus</taxon>
    </lineage>
</organism>
<evidence type="ECO:0000313" key="2">
    <source>
        <dbReference type="EMBL" id="MFC3833598.1"/>
    </source>
</evidence>
<proteinExistence type="predicted"/>
<gene>
    <name evidence="2" type="ORF">ACFOSB_12080</name>
</gene>
<keyword evidence="3" id="KW-1185">Reference proteome</keyword>